<dbReference type="Proteomes" id="UP001328107">
    <property type="component" value="Unassembled WGS sequence"/>
</dbReference>
<reference evidence="2" key="1">
    <citation type="submission" date="2022-10" db="EMBL/GenBank/DDBJ databases">
        <title>Genome assembly of Pristionchus species.</title>
        <authorList>
            <person name="Yoshida K."/>
            <person name="Sommer R.J."/>
        </authorList>
    </citation>
    <scope>NUCLEOTIDE SEQUENCE [LARGE SCALE GENOMIC DNA]</scope>
    <source>
        <strain evidence="2">RS5460</strain>
    </source>
</reference>
<dbReference type="EMBL" id="BTRK01000002">
    <property type="protein sequence ID" value="GMR36063.1"/>
    <property type="molecule type" value="Genomic_DNA"/>
</dbReference>
<organism evidence="1 2">
    <name type="scientific">Pristionchus mayeri</name>
    <dbReference type="NCBI Taxonomy" id="1317129"/>
    <lineage>
        <taxon>Eukaryota</taxon>
        <taxon>Metazoa</taxon>
        <taxon>Ecdysozoa</taxon>
        <taxon>Nematoda</taxon>
        <taxon>Chromadorea</taxon>
        <taxon>Rhabditida</taxon>
        <taxon>Rhabditina</taxon>
        <taxon>Diplogasteromorpha</taxon>
        <taxon>Diplogasteroidea</taxon>
        <taxon>Neodiplogasteridae</taxon>
        <taxon>Pristionchus</taxon>
    </lineage>
</organism>
<accession>A0AAN5C3T7</accession>
<name>A0AAN5C3T7_9BILA</name>
<proteinExistence type="predicted"/>
<evidence type="ECO:0000313" key="1">
    <source>
        <dbReference type="EMBL" id="GMR36063.1"/>
    </source>
</evidence>
<feature type="non-terminal residue" evidence="1">
    <location>
        <position position="1"/>
    </location>
</feature>
<protein>
    <submittedName>
        <fullName evidence="1">Uncharacterized protein</fullName>
    </submittedName>
</protein>
<comment type="caution">
    <text evidence="1">The sequence shown here is derived from an EMBL/GenBank/DDBJ whole genome shotgun (WGS) entry which is preliminary data.</text>
</comment>
<sequence length="80" mass="9183">PGCGVPALKRFTWKGIIGRKSTYQCPKCECDIIDSSSIDRSRLHGYGYQENDISRKLTVFPRPSIYSHPKSTQFSLFRKQ</sequence>
<gene>
    <name evidence="1" type="ORF">PMAYCL1PPCAC_06258</name>
</gene>
<dbReference type="AlphaFoldDB" id="A0AAN5C3T7"/>
<keyword evidence="2" id="KW-1185">Reference proteome</keyword>
<evidence type="ECO:0000313" key="2">
    <source>
        <dbReference type="Proteomes" id="UP001328107"/>
    </source>
</evidence>